<sequence>MIRASLLVLFAAASAQAFSAVAQHGRLRSFNKYSYDGFRNDGSSQGRFYENAGRPQARFPGSYRQSSDWWDRAGSADTSYRTNTGSFETYTDTVKEQQYGREPRQYFNPRGRDRRFARPHQREPYDYYDDNRREPGGYRQSMEGTWWDRAGSSLNSVNTGQGNFQTYTDMSSENARRGKEYERFQDYDREYYNNGRRYNDRQYDGRTNGRQYVDDRRYNGNQQYGNRRDYYEYDRTGGRPFVSVHEHKGEAYYGRNDDFFY</sequence>
<dbReference type="AlphaFoldDB" id="A0A7S2YGQ8"/>
<feature type="signal peptide" evidence="2">
    <location>
        <begin position="1"/>
        <end position="17"/>
    </location>
</feature>
<organism evidence="3">
    <name type="scientific">Entomoneis paludosa</name>
    <dbReference type="NCBI Taxonomy" id="265537"/>
    <lineage>
        <taxon>Eukaryota</taxon>
        <taxon>Sar</taxon>
        <taxon>Stramenopiles</taxon>
        <taxon>Ochrophyta</taxon>
        <taxon>Bacillariophyta</taxon>
        <taxon>Bacillariophyceae</taxon>
        <taxon>Bacillariophycidae</taxon>
        <taxon>Entomoneidaceae</taxon>
        <taxon>Entomoneis</taxon>
    </lineage>
</organism>
<keyword evidence="2" id="KW-0732">Signal</keyword>
<evidence type="ECO:0000256" key="2">
    <source>
        <dbReference type="SAM" id="SignalP"/>
    </source>
</evidence>
<accession>A0A7S2YGQ8</accession>
<feature type="region of interest" description="Disordered" evidence="1">
    <location>
        <begin position="104"/>
        <end position="135"/>
    </location>
</feature>
<feature type="chain" id="PRO_5030776828" evidence="2">
    <location>
        <begin position="18"/>
        <end position="261"/>
    </location>
</feature>
<protein>
    <submittedName>
        <fullName evidence="3">Uncharacterized protein</fullName>
    </submittedName>
</protein>
<reference evidence="3" key="1">
    <citation type="submission" date="2021-01" db="EMBL/GenBank/DDBJ databases">
        <authorList>
            <person name="Corre E."/>
            <person name="Pelletier E."/>
            <person name="Niang G."/>
            <person name="Scheremetjew M."/>
            <person name="Finn R."/>
            <person name="Kale V."/>
            <person name="Holt S."/>
            <person name="Cochrane G."/>
            <person name="Meng A."/>
            <person name="Brown T."/>
            <person name="Cohen L."/>
        </authorList>
    </citation>
    <scope>NUCLEOTIDE SEQUENCE</scope>
    <source>
        <strain evidence="3">CCMP125</strain>
    </source>
</reference>
<name>A0A7S2YGQ8_9STRA</name>
<proteinExistence type="predicted"/>
<feature type="compositionally biased region" description="Polar residues" evidence="1">
    <location>
        <begin position="157"/>
        <end position="173"/>
    </location>
</feature>
<evidence type="ECO:0000313" key="3">
    <source>
        <dbReference type="EMBL" id="CAD9975727.1"/>
    </source>
</evidence>
<feature type="region of interest" description="Disordered" evidence="1">
    <location>
        <begin position="157"/>
        <end position="182"/>
    </location>
</feature>
<evidence type="ECO:0000256" key="1">
    <source>
        <dbReference type="SAM" id="MobiDB-lite"/>
    </source>
</evidence>
<dbReference type="EMBL" id="HBHT01024438">
    <property type="protein sequence ID" value="CAD9975727.1"/>
    <property type="molecule type" value="Transcribed_RNA"/>
</dbReference>
<gene>
    <name evidence="3" type="ORF">APAL1065_LOCUS16405</name>
</gene>